<dbReference type="AlphaFoldDB" id="A0A7R8UG34"/>
<keyword evidence="3" id="KW-1185">Reference proteome</keyword>
<organism evidence="2 3">
    <name type="scientific">Hermetia illucens</name>
    <name type="common">Black soldier fly</name>
    <dbReference type="NCBI Taxonomy" id="343691"/>
    <lineage>
        <taxon>Eukaryota</taxon>
        <taxon>Metazoa</taxon>
        <taxon>Ecdysozoa</taxon>
        <taxon>Arthropoda</taxon>
        <taxon>Hexapoda</taxon>
        <taxon>Insecta</taxon>
        <taxon>Pterygota</taxon>
        <taxon>Neoptera</taxon>
        <taxon>Endopterygota</taxon>
        <taxon>Diptera</taxon>
        <taxon>Brachycera</taxon>
        <taxon>Stratiomyomorpha</taxon>
        <taxon>Stratiomyidae</taxon>
        <taxon>Hermetiinae</taxon>
        <taxon>Hermetia</taxon>
    </lineage>
</organism>
<dbReference type="Proteomes" id="UP000594454">
    <property type="component" value="Chromosome 1"/>
</dbReference>
<sequence length="130" mass="14384">MHNKILFGDACFNCSDTESAELRSTKFKKLPTFASIFKKKGGNSQQSAEGGRHENQNEDEQRLAAVTTENPQGTDGQEPKEDKQLVYAELVLKPSDDKPTPLQKDSTEYAEIVHVQKPATNDHPPNTAAK</sequence>
<evidence type="ECO:0000313" key="3">
    <source>
        <dbReference type="Proteomes" id="UP000594454"/>
    </source>
</evidence>
<feature type="compositionally biased region" description="Basic and acidic residues" evidence="1">
    <location>
        <begin position="50"/>
        <end position="62"/>
    </location>
</feature>
<evidence type="ECO:0000313" key="2">
    <source>
        <dbReference type="EMBL" id="CAD7079917.1"/>
    </source>
</evidence>
<dbReference type="OrthoDB" id="6345017at2759"/>
<accession>A0A7R8UG34</accession>
<feature type="region of interest" description="Disordered" evidence="1">
    <location>
        <begin position="38"/>
        <end position="83"/>
    </location>
</feature>
<protein>
    <submittedName>
        <fullName evidence="2">Uncharacterized protein</fullName>
    </submittedName>
</protein>
<reference evidence="2 3" key="1">
    <citation type="submission" date="2020-11" db="EMBL/GenBank/DDBJ databases">
        <authorList>
            <person name="Wallbank WR R."/>
            <person name="Pardo Diaz C."/>
            <person name="Kozak K."/>
            <person name="Martin S."/>
            <person name="Jiggins C."/>
            <person name="Moest M."/>
            <person name="Warren A I."/>
            <person name="Generalovic N T."/>
            <person name="Byers J.R.P. K."/>
            <person name="Montejo-Kovacevich G."/>
            <person name="Yen C E."/>
        </authorList>
    </citation>
    <scope>NUCLEOTIDE SEQUENCE [LARGE SCALE GENOMIC DNA]</scope>
</reference>
<dbReference type="EMBL" id="LR899009">
    <property type="protein sequence ID" value="CAD7079917.1"/>
    <property type="molecule type" value="Genomic_DNA"/>
</dbReference>
<proteinExistence type="predicted"/>
<evidence type="ECO:0000256" key="1">
    <source>
        <dbReference type="SAM" id="MobiDB-lite"/>
    </source>
</evidence>
<gene>
    <name evidence="2" type="ORF">HERILL_LOCUS3103</name>
</gene>
<name>A0A7R8UG34_HERIL</name>